<dbReference type="Pfam" id="PF01408">
    <property type="entry name" value="GFO_IDH_MocA"/>
    <property type="match status" value="1"/>
</dbReference>
<dbReference type="PANTHER" id="PTHR43818">
    <property type="entry name" value="BCDNA.GH03377"/>
    <property type="match status" value="1"/>
</dbReference>
<dbReference type="InterPro" id="IPR036291">
    <property type="entry name" value="NAD(P)-bd_dom_sf"/>
</dbReference>
<evidence type="ECO:0000256" key="1">
    <source>
        <dbReference type="SAM" id="MobiDB-lite"/>
    </source>
</evidence>
<dbReference type="Pfam" id="PF19051">
    <property type="entry name" value="GFO_IDH_MocA_C2"/>
    <property type="match status" value="1"/>
</dbReference>
<feature type="region of interest" description="Disordered" evidence="1">
    <location>
        <begin position="365"/>
        <end position="405"/>
    </location>
</feature>
<name>Q026U1_SOLUE</name>
<sequence precursor="true">MHDHRFSRRYFFYGTLLAGAVPTGGFGSTPSLASMGYKSPNEKINIGAVGVGVRGPAILVGAAATENIVALCDVDEERSARGFATYPKAKKYKDYRKMFETEGKNIDAVMVATPDHMHTPVALLAMQLGKHVYCEKPLTRTVWEAQLLADAAAKYKVATQMGNQGWNHEGTKTACEIFWSGEIGEVKELHAWTGGIYGGQPNLPATGPEATPVPPTLDWDLWLGGAEPRTFNPLMTNQWRAFIDFSTGGSLGDWLVHNLGPAHLALQLDKASPASVECVFVEGKNQWLWPLRAHIKFEFPARGNMPPVTINTYQNMRGDFQDPAGMAEGERLFPPMNNLAEKGRPFVQGGDGMMLVSTQLGVDGKPMAQAGRGGPFPAGGGRGPGAPGGRGLPPGASQDPKLRAPGNGAVFVGSKGYMATTSRGEGVWLLPASRWAEYKLPPQLLQRGVNHQQDWIRACKGGSPGVSEFAVATKYIEWLALGAIAARVPGKLIWDANKRRFSNSEEANRYVKPFLRKGWDLKV</sequence>
<evidence type="ECO:0000259" key="2">
    <source>
        <dbReference type="Pfam" id="PF01408"/>
    </source>
</evidence>
<dbReference type="EMBL" id="CP000473">
    <property type="protein sequence ID" value="ABJ82978.1"/>
    <property type="molecule type" value="Genomic_DNA"/>
</dbReference>
<feature type="domain" description="Gfo/Idh/MocA-like oxidoreductase bacterial type C-terminal" evidence="3">
    <location>
        <begin position="209"/>
        <end position="278"/>
    </location>
</feature>
<dbReference type="KEGG" id="sus:Acid_1988"/>
<dbReference type="InterPro" id="IPR043906">
    <property type="entry name" value="Gfo/Idh/MocA_OxRdtase_bact_C"/>
</dbReference>
<dbReference type="eggNOG" id="COG0673">
    <property type="taxonomic scope" value="Bacteria"/>
</dbReference>
<dbReference type="PANTHER" id="PTHR43818:SF10">
    <property type="entry name" value="NADH-DEPENDENT DEHYDROGENASE-RELATED"/>
    <property type="match status" value="1"/>
</dbReference>
<dbReference type="AlphaFoldDB" id="Q026U1"/>
<dbReference type="SUPFAM" id="SSF55347">
    <property type="entry name" value="Glyceraldehyde-3-phosphate dehydrogenase-like, C-terminal domain"/>
    <property type="match status" value="1"/>
</dbReference>
<dbReference type="InterPro" id="IPR050463">
    <property type="entry name" value="Gfo/Idh/MocA_oxidrdct_glycsds"/>
</dbReference>
<feature type="compositionally biased region" description="Gly residues" evidence="1">
    <location>
        <begin position="371"/>
        <end position="392"/>
    </location>
</feature>
<gene>
    <name evidence="4" type="ordered locus">Acid_1988</name>
</gene>
<dbReference type="PROSITE" id="PS51318">
    <property type="entry name" value="TAT"/>
    <property type="match status" value="1"/>
</dbReference>
<dbReference type="InterPro" id="IPR000683">
    <property type="entry name" value="Gfo/Idh/MocA-like_OxRdtase_N"/>
</dbReference>
<protein>
    <submittedName>
        <fullName evidence="4">Oxidoreductase domain protein</fullName>
    </submittedName>
</protein>
<evidence type="ECO:0000313" key="4">
    <source>
        <dbReference type="EMBL" id="ABJ82978.1"/>
    </source>
</evidence>
<organism evidence="4">
    <name type="scientific">Solibacter usitatus (strain Ellin6076)</name>
    <dbReference type="NCBI Taxonomy" id="234267"/>
    <lineage>
        <taxon>Bacteria</taxon>
        <taxon>Pseudomonadati</taxon>
        <taxon>Acidobacteriota</taxon>
        <taxon>Terriglobia</taxon>
        <taxon>Bryobacterales</taxon>
        <taxon>Solibacteraceae</taxon>
        <taxon>Candidatus Solibacter</taxon>
    </lineage>
</organism>
<dbReference type="InParanoid" id="Q026U1"/>
<reference evidence="4" key="1">
    <citation type="submission" date="2006-10" db="EMBL/GenBank/DDBJ databases">
        <title>Complete sequence of Solibacter usitatus Ellin6076.</title>
        <authorList>
            <consortium name="US DOE Joint Genome Institute"/>
            <person name="Copeland A."/>
            <person name="Lucas S."/>
            <person name="Lapidus A."/>
            <person name="Barry K."/>
            <person name="Detter J.C."/>
            <person name="Glavina del Rio T."/>
            <person name="Hammon N."/>
            <person name="Israni S."/>
            <person name="Dalin E."/>
            <person name="Tice H."/>
            <person name="Pitluck S."/>
            <person name="Thompson L.S."/>
            <person name="Brettin T."/>
            <person name="Bruce D."/>
            <person name="Han C."/>
            <person name="Tapia R."/>
            <person name="Gilna P."/>
            <person name="Schmutz J."/>
            <person name="Larimer F."/>
            <person name="Land M."/>
            <person name="Hauser L."/>
            <person name="Kyrpides N."/>
            <person name="Mikhailova N."/>
            <person name="Janssen P.H."/>
            <person name="Kuske C.R."/>
            <person name="Richardson P."/>
        </authorList>
    </citation>
    <scope>NUCLEOTIDE SEQUENCE</scope>
    <source>
        <strain evidence="4">Ellin6076</strain>
    </source>
</reference>
<dbReference type="InterPro" id="IPR006311">
    <property type="entry name" value="TAT_signal"/>
</dbReference>
<dbReference type="STRING" id="234267.Acid_1988"/>
<proteinExistence type="predicted"/>
<dbReference type="Gene3D" id="3.40.50.720">
    <property type="entry name" value="NAD(P)-binding Rossmann-like Domain"/>
    <property type="match status" value="1"/>
</dbReference>
<dbReference type="OrthoDB" id="9792935at2"/>
<dbReference type="HOGENOM" id="CLU_023194_24_0_0"/>
<dbReference type="GO" id="GO:0000166">
    <property type="term" value="F:nucleotide binding"/>
    <property type="evidence" value="ECO:0007669"/>
    <property type="project" value="InterPro"/>
</dbReference>
<evidence type="ECO:0000259" key="3">
    <source>
        <dbReference type="Pfam" id="PF19051"/>
    </source>
</evidence>
<dbReference type="SUPFAM" id="SSF51735">
    <property type="entry name" value="NAD(P)-binding Rossmann-fold domains"/>
    <property type="match status" value="1"/>
</dbReference>
<feature type="domain" description="Gfo/Idh/MocA-like oxidoreductase N-terminal" evidence="2">
    <location>
        <begin position="44"/>
        <end position="162"/>
    </location>
</feature>
<accession>Q026U1</accession>